<gene>
    <name evidence="3" type="ORF">OHU17_37300</name>
</gene>
<proteinExistence type="predicted"/>
<dbReference type="RefSeq" id="WP_050779240.1">
    <property type="nucleotide sequence ID" value="NZ_CP108058.1"/>
</dbReference>
<feature type="region of interest" description="Disordered" evidence="1">
    <location>
        <begin position="114"/>
        <end position="144"/>
    </location>
</feature>
<feature type="transmembrane region" description="Helical" evidence="2">
    <location>
        <begin position="47"/>
        <end position="69"/>
    </location>
</feature>
<keyword evidence="2" id="KW-0472">Membrane</keyword>
<reference evidence="3" key="1">
    <citation type="submission" date="2022-10" db="EMBL/GenBank/DDBJ databases">
        <title>The complete genomes of actinobacterial strains from the NBC collection.</title>
        <authorList>
            <person name="Joergensen T.S."/>
            <person name="Alvarez Arevalo M."/>
            <person name="Sterndorff E.B."/>
            <person name="Faurdal D."/>
            <person name="Vuksanovic O."/>
            <person name="Mourched A.-S."/>
            <person name="Charusanti P."/>
            <person name="Shaw S."/>
            <person name="Blin K."/>
            <person name="Weber T."/>
        </authorList>
    </citation>
    <scope>NUCLEOTIDE SEQUENCE</scope>
    <source>
        <strain evidence="3">NBC_00283</strain>
        <plasmid evidence="3">unnamed1</plasmid>
    </source>
</reference>
<protein>
    <recommendedName>
        <fullName evidence="5">Lipopolysaccharide assembly protein A domain-containing protein</fullName>
    </recommendedName>
</protein>
<organism evidence="3 4">
    <name type="scientific">Streptomyces goshikiensis</name>
    <dbReference type="NCBI Taxonomy" id="1942"/>
    <lineage>
        <taxon>Bacteria</taxon>
        <taxon>Bacillati</taxon>
        <taxon>Actinomycetota</taxon>
        <taxon>Actinomycetes</taxon>
        <taxon>Kitasatosporales</taxon>
        <taxon>Streptomycetaceae</taxon>
        <taxon>Streptomyces</taxon>
    </lineage>
</organism>
<evidence type="ECO:0000256" key="1">
    <source>
        <dbReference type="SAM" id="MobiDB-lite"/>
    </source>
</evidence>
<evidence type="ECO:0000256" key="2">
    <source>
        <dbReference type="SAM" id="Phobius"/>
    </source>
</evidence>
<keyword evidence="3" id="KW-0614">Plasmid</keyword>
<keyword evidence="2" id="KW-1133">Transmembrane helix</keyword>
<accession>A0ABZ1RXC7</accession>
<evidence type="ECO:0000313" key="4">
    <source>
        <dbReference type="Proteomes" id="UP001432075"/>
    </source>
</evidence>
<geneLocation type="plasmid" evidence="3 4">
    <name>unnamed1</name>
</geneLocation>
<dbReference type="EMBL" id="CP108058">
    <property type="protein sequence ID" value="WUO51507.1"/>
    <property type="molecule type" value="Genomic_DNA"/>
</dbReference>
<sequence>MILILGLIILIAALIVAVAGVMANLGSAHELTNDFSVFGYHVTSSTGALFLYGIAIGALALLGLALMLAGARRAARRNRVARRDDSIPSKRESAVVDREREDLIQQRDAARAETAQILGDDRPATAPVAGHRRAKWLGGQNNPR</sequence>
<keyword evidence="4" id="KW-1185">Reference proteome</keyword>
<evidence type="ECO:0008006" key="5">
    <source>
        <dbReference type="Google" id="ProtNLM"/>
    </source>
</evidence>
<evidence type="ECO:0000313" key="3">
    <source>
        <dbReference type="EMBL" id="WUO51507.1"/>
    </source>
</evidence>
<dbReference type="Proteomes" id="UP001432075">
    <property type="component" value="Plasmid unnamed1"/>
</dbReference>
<name>A0ABZ1RXC7_9ACTN</name>
<keyword evidence="2" id="KW-0812">Transmembrane</keyword>
<dbReference type="GeneID" id="91413737"/>